<evidence type="ECO:0000313" key="4">
    <source>
        <dbReference type="Proteomes" id="UP000289856"/>
    </source>
</evidence>
<dbReference type="EMBL" id="AP019400">
    <property type="protein sequence ID" value="BBI36436.1"/>
    <property type="molecule type" value="Genomic_DNA"/>
</dbReference>
<dbReference type="InterPro" id="IPR022689">
    <property type="entry name" value="Iron_dep_repressor"/>
</dbReference>
<dbReference type="AlphaFoldDB" id="A0A3T1DE48"/>
<evidence type="ECO:0000256" key="1">
    <source>
        <dbReference type="ARBA" id="ARBA00023125"/>
    </source>
</evidence>
<evidence type="ECO:0000313" key="3">
    <source>
        <dbReference type="EMBL" id="BBI36436.1"/>
    </source>
</evidence>
<dbReference type="PANTHER" id="PTHR33164">
    <property type="entry name" value="TRANSCRIPTIONAL REGULATOR, MARR FAMILY"/>
    <property type="match status" value="1"/>
</dbReference>
<dbReference type="PRINTS" id="PR00598">
    <property type="entry name" value="HTHMARR"/>
</dbReference>
<dbReference type="GO" id="GO:0003677">
    <property type="term" value="F:DNA binding"/>
    <property type="evidence" value="ECO:0007669"/>
    <property type="project" value="UniProtKB-KW"/>
</dbReference>
<evidence type="ECO:0000259" key="2">
    <source>
        <dbReference type="PROSITE" id="PS50995"/>
    </source>
</evidence>
<proteinExistence type="predicted"/>
<feature type="domain" description="HTH marR-type" evidence="2">
    <location>
        <begin position="5"/>
        <end position="142"/>
    </location>
</feature>
<keyword evidence="1" id="KW-0238">DNA-binding</keyword>
<gene>
    <name evidence="3" type="ORF">KCTCHS21_58350</name>
</gene>
<dbReference type="InterPro" id="IPR039422">
    <property type="entry name" value="MarR/SlyA-like"/>
</dbReference>
<dbReference type="SMART" id="SM00529">
    <property type="entry name" value="HTH_DTXR"/>
    <property type="match status" value="1"/>
</dbReference>
<dbReference type="GO" id="GO:0006950">
    <property type="term" value="P:response to stress"/>
    <property type="evidence" value="ECO:0007669"/>
    <property type="project" value="TreeGrafter"/>
</dbReference>
<reference evidence="3 4" key="1">
    <citation type="submission" date="2019-01" db="EMBL/GenBank/DDBJ databases">
        <title>Complete genome sequence of Cohnella hallensis HS21 isolated from Korean fir (Abies koreana) rhizospheric soil.</title>
        <authorList>
            <person name="Jiang L."/>
            <person name="Kang S.W."/>
            <person name="Kim S."/>
            <person name="Jung J."/>
            <person name="Kim C.Y."/>
            <person name="Kim D.H."/>
            <person name="Kim S.W."/>
            <person name="Lee J."/>
        </authorList>
    </citation>
    <scope>NUCLEOTIDE SEQUENCE [LARGE SCALE GENOMIC DNA]</scope>
    <source>
        <strain evidence="3 4">HS21</strain>
    </source>
</reference>
<accession>A0A3T1DE48</accession>
<name>A0A3T1DE48_9BACL</name>
<dbReference type="InterPro" id="IPR000835">
    <property type="entry name" value="HTH_MarR-typ"/>
</dbReference>
<dbReference type="KEGG" id="cohn:KCTCHS21_58350"/>
<dbReference type="GO" id="GO:0046914">
    <property type="term" value="F:transition metal ion binding"/>
    <property type="evidence" value="ECO:0007669"/>
    <property type="project" value="InterPro"/>
</dbReference>
<dbReference type="InterPro" id="IPR036390">
    <property type="entry name" value="WH_DNA-bd_sf"/>
</dbReference>
<dbReference type="SUPFAM" id="SSF46785">
    <property type="entry name" value="Winged helix' DNA-binding domain"/>
    <property type="match status" value="1"/>
</dbReference>
<dbReference type="PANTHER" id="PTHR33164:SF101">
    <property type="entry name" value="TRANSCRIPTIONAL REPRESSOR MPRA"/>
    <property type="match status" value="1"/>
</dbReference>
<dbReference type="Proteomes" id="UP000289856">
    <property type="component" value="Chromosome"/>
</dbReference>
<dbReference type="SMART" id="SM00347">
    <property type="entry name" value="HTH_MARR"/>
    <property type="match status" value="1"/>
</dbReference>
<dbReference type="Gene3D" id="1.10.10.10">
    <property type="entry name" value="Winged helix-like DNA-binding domain superfamily/Winged helix DNA-binding domain"/>
    <property type="match status" value="1"/>
</dbReference>
<protein>
    <recommendedName>
        <fullName evidence="2">HTH marR-type domain-containing protein</fullName>
    </recommendedName>
</protein>
<keyword evidence="4" id="KW-1185">Reference proteome</keyword>
<dbReference type="InterPro" id="IPR036388">
    <property type="entry name" value="WH-like_DNA-bd_sf"/>
</dbReference>
<dbReference type="PROSITE" id="PS50995">
    <property type="entry name" value="HTH_MARR_2"/>
    <property type="match status" value="1"/>
</dbReference>
<dbReference type="RefSeq" id="WP_197726491.1">
    <property type="nucleotide sequence ID" value="NZ_AP019400.1"/>
</dbReference>
<organism evidence="3 4">
    <name type="scientific">Cohnella abietis</name>
    <dbReference type="NCBI Taxonomy" id="2507935"/>
    <lineage>
        <taxon>Bacteria</taxon>
        <taxon>Bacillati</taxon>
        <taxon>Bacillota</taxon>
        <taxon>Bacilli</taxon>
        <taxon>Bacillales</taxon>
        <taxon>Paenibacillaceae</taxon>
        <taxon>Cohnella</taxon>
    </lineage>
</organism>
<dbReference type="Pfam" id="PF01047">
    <property type="entry name" value="MarR"/>
    <property type="match status" value="1"/>
</dbReference>
<sequence length="152" mass="17476">MQEDKSTIVKEMMDSFQQFSRAEWRKQPIDGIKPSEVRVLLCIKVLTEQSDQGVNISDISRRLSVTSPTVTQMIKQLMSDGCVERYNDSKDKRITLLRLTEKGEDIAQKALKRFTVIFTGLAEKLGEEQSQALTGLLNQVYSYFNDINMYEK</sequence>
<dbReference type="GO" id="GO:0003700">
    <property type="term" value="F:DNA-binding transcription factor activity"/>
    <property type="evidence" value="ECO:0007669"/>
    <property type="project" value="InterPro"/>
</dbReference>